<keyword evidence="5" id="KW-1185">Reference proteome</keyword>
<evidence type="ECO:0000256" key="3">
    <source>
        <dbReference type="ARBA" id="ARBA00022729"/>
    </source>
</evidence>
<evidence type="ECO:0000313" key="4">
    <source>
        <dbReference type="EMBL" id="CAL1396934.1"/>
    </source>
</evidence>
<dbReference type="GO" id="GO:0004252">
    <property type="term" value="F:serine-type endopeptidase activity"/>
    <property type="evidence" value="ECO:0007669"/>
    <property type="project" value="InterPro"/>
</dbReference>
<gene>
    <name evidence="4" type="ORF">LTRI10_LOCUS37269</name>
</gene>
<sequence>MSFPHISGIVALLRSVDRDWLPTAIKWAMMTTTYDLDNTATTNPIANLVSSSGGSISAATRTFTFSLGGRVQLPVNFKRGCAGGNETVRWF</sequence>
<evidence type="ECO:0000313" key="5">
    <source>
        <dbReference type="Proteomes" id="UP001497516"/>
    </source>
</evidence>
<comment type="similarity">
    <text evidence="2">Belongs to the peptidase S8 family.</text>
</comment>
<dbReference type="EMBL" id="OZ034819">
    <property type="protein sequence ID" value="CAL1396934.1"/>
    <property type="molecule type" value="Genomic_DNA"/>
</dbReference>
<dbReference type="SUPFAM" id="SSF52743">
    <property type="entry name" value="Subtilisin-like"/>
    <property type="match status" value="1"/>
</dbReference>
<dbReference type="Proteomes" id="UP001497516">
    <property type="component" value="Chromosome 6"/>
</dbReference>
<dbReference type="AlphaFoldDB" id="A0AAV2FF88"/>
<dbReference type="InterPro" id="IPR036852">
    <property type="entry name" value="Peptidase_S8/S53_dom_sf"/>
</dbReference>
<evidence type="ECO:0000256" key="1">
    <source>
        <dbReference type="ARBA" id="ARBA00004613"/>
    </source>
</evidence>
<accession>A0AAV2FF88</accession>
<keyword evidence="3" id="KW-0732">Signal</keyword>
<reference evidence="4 5" key="1">
    <citation type="submission" date="2024-04" db="EMBL/GenBank/DDBJ databases">
        <authorList>
            <person name="Fracassetti M."/>
        </authorList>
    </citation>
    <scope>NUCLEOTIDE SEQUENCE [LARGE SCALE GENOMIC DNA]</scope>
</reference>
<dbReference type="PANTHER" id="PTHR10795">
    <property type="entry name" value="PROPROTEIN CONVERTASE SUBTILISIN/KEXIN"/>
    <property type="match status" value="1"/>
</dbReference>
<evidence type="ECO:0008006" key="6">
    <source>
        <dbReference type="Google" id="ProtNLM"/>
    </source>
</evidence>
<dbReference type="InterPro" id="IPR045051">
    <property type="entry name" value="SBT"/>
</dbReference>
<evidence type="ECO:0000256" key="2">
    <source>
        <dbReference type="ARBA" id="ARBA00011073"/>
    </source>
</evidence>
<protein>
    <recommendedName>
        <fullName evidence="6">Peptidase S8/S53 domain-containing protein</fullName>
    </recommendedName>
</protein>
<dbReference type="GO" id="GO:0005576">
    <property type="term" value="C:extracellular region"/>
    <property type="evidence" value="ECO:0007669"/>
    <property type="project" value="UniProtKB-SubCell"/>
</dbReference>
<proteinExistence type="inferred from homology"/>
<dbReference type="GO" id="GO:0006508">
    <property type="term" value="P:proteolysis"/>
    <property type="evidence" value="ECO:0007669"/>
    <property type="project" value="InterPro"/>
</dbReference>
<dbReference type="Gene3D" id="3.40.50.200">
    <property type="entry name" value="Peptidase S8/S53 domain"/>
    <property type="match status" value="1"/>
</dbReference>
<name>A0AAV2FF88_9ROSI</name>
<organism evidence="4 5">
    <name type="scientific">Linum trigynum</name>
    <dbReference type="NCBI Taxonomy" id="586398"/>
    <lineage>
        <taxon>Eukaryota</taxon>
        <taxon>Viridiplantae</taxon>
        <taxon>Streptophyta</taxon>
        <taxon>Embryophyta</taxon>
        <taxon>Tracheophyta</taxon>
        <taxon>Spermatophyta</taxon>
        <taxon>Magnoliopsida</taxon>
        <taxon>eudicotyledons</taxon>
        <taxon>Gunneridae</taxon>
        <taxon>Pentapetalae</taxon>
        <taxon>rosids</taxon>
        <taxon>fabids</taxon>
        <taxon>Malpighiales</taxon>
        <taxon>Linaceae</taxon>
        <taxon>Linum</taxon>
    </lineage>
</organism>
<comment type="subcellular location">
    <subcellularLocation>
        <location evidence="1">Secreted</location>
    </subcellularLocation>
</comment>